<dbReference type="AlphaFoldDB" id="A0A2K3NEM3"/>
<dbReference type="InterPro" id="IPR050592">
    <property type="entry name" value="GDSL_lipolytic_enzyme"/>
</dbReference>
<keyword evidence="1" id="KW-0732">Signal</keyword>
<dbReference type="InterPro" id="IPR036514">
    <property type="entry name" value="SGNH_hydro_sf"/>
</dbReference>
<evidence type="ECO:0000313" key="3">
    <source>
        <dbReference type="Proteomes" id="UP000236291"/>
    </source>
</evidence>
<organism evidence="2 3">
    <name type="scientific">Trifolium pratense</name>
    <name type="common">Red clover</name>
    <dbReference type="NCBI Taxonomy" id="57577"/>
    <lineage>
        <taxon>Eukaryota</taxon>
        <taxon>Viridiplantae</taxon>
        <taxon>Streptophyta</taxon>
        <taxon>Embryophyta</taxon>
        <taxon>Tracheophyta</taxon>
        <taxon>Spermatophyta</taxon>
        <taxon>Magnoliopsida</taxon>
        <taxon>eudicotyledons</taxon>
        <taxon>Gunneridae</taxon>
        <taxon>Pentapetalae</taxon>
        <taxon>rosids</taxon>
        <taxon>fabids</taxon>
        <taxon>Fabales</taxon>
        <taxon>Fabaceae</taxon>
        <taxon>Papilionoideae</taxon>
        <taxon>50 kb inversion clade</taxon>
        <taxon>NPAAA clade</taxon>
        <taxon>Hologalegina</taxon>
        <taxon>IRL clade</taxon>
        <taxon>Trifolieae</taxon>
        <taxon>Trifolium</taxon>
    </lineage>
</organism>
<evidence type="ECO:0000256" key="1">
    <source>
        <dbReference type="ARBA" id="ARBA00022729"/>
    </source>
</evidence>
<dbReference type="EMBL" id="ASHM01020143">
    <property type="protein sequence ID" value="PNY01466.1"/>
    <property type="molecule type" value="Genomic_DNA"/>
</dbReference>
<comment type="caution">
    <text evidence="2">The sequence shown here is derived from an EMBL/GenBank/DDBJ whole genome shotgun (WGS) entry which is preliminary data.</text>
</comment>
<reference evidence="2 3" key="2">
    <citation type="journal article" date="2017" name="Front. Plant Sci.">
        <title>Gene Classification and Mining of Molecular Markers Useful in Red Clover (Trifolium pratense) Breeding.</title>
        <authorList>
            <person name="Istvanek J."/>
            <person name="Dluhosova J."/>
            <person name="Dluhos P."/>
            <person name="Patkova L."/>
            <person name="Nedelnik J."/>
            <person name="Repkova J."/>
        </authorList>
    </citation>
    <scope>NUCLEOTIDE SEQUENCE [LARGE SCALE GENOMIC DNA]</scope>
    <source>
        <strain evidence="3">cv. Tatra</strain>
        <tissue evidence="2">Young leaves</tissue>
    </source>
</reference>
<dbReference type="PANTHER" id="PTHR45642">
    <property type="entry name" value="GDSL ESTERASE/LIPASE EXL3"/>
    <property type="match status" value="1"/>
</dbReference>
<feature type="non-terminal residue" evidence="2">
    <location>
        <position position="1"/>
    </location>
</feature>
<evidence type="ECO:0000313" key="2">
    <source>
        <dbReference type="EMBL" id="PNY01466.1"/>
    </source>
</evidence>
<proteinExistence type="predicted"/>
<dbReference type="PANTHER" id="PTHR45642:SF139">
    <property type="entry name" value="SGNH HYDROLASE-TYPE ESTERASE DOMAIN-CONTAINING PROTEIN"/>
    <property type="match status" value="1"/>
</dbReference>
<dbReference type="STRING" id="57577.A0A2K3NEM3"/>
<reference evidence="2 3" key="1">
    <citation type="journal article" date="2014" name="Am. J. Bot.">
        <title>Genome assembly and annotation for red clover (Trifolium pratense; Fabaceae).</title>
        <authorList>
            <person name="Istvanek J."/>
            <person name="Jaros M."/>
            <person name="Krenek A."/>
            <person name="Repkova J."/>
        </authorList>
    </citation>
    <scope>NUCLEOTIDE SEQUENCE [LARGE SCALE GENOMIC DNA]</scope>
    <source>
        <strain evidence="3">cv. Tatra</strain>
        <tissue evidence="2">Young leaves</tissue>
    </source>
</reference>
<gene>
    <name evidence="2" type="ORF">L195_g024763</name>
</gene>
<name>A0A2K3NEM3_TRIPR</name>
<dbReference type="Gene3D" id="3.40.50.1110">
    <property type="entry name" value="SGNH hydrolase"/>
    <property type="match status" value="1"/>
</dbReference>
<dbReference type="Proteomes" id="UP000236291">
    <property type="component" value="Unassembled WGS sequence"/>
</dbReference>
<protein>
    <submittedName>
        <fullName evidence="2">GDSL esterase/lipase</fullName>
    </submittedName>
</protein>
<accession>A0A2K3NEM3</accession>
<sequence length="63" mass="6834">GFEHSLQGCCGTGTMEMASVCNTDDIICPDPSKYLFWDSVHLTQEGYSVLANSGQTLLPYLTS</sequence>